<organism evidence="1 2">
    <name type="scientific">Perkinsus olseni</name>
    <name type="common">Perkinsus atlanticus</name>
    <dbReference type="NCBI Taxonomy" id="32597"/>
    <lineage>
        <taxon>Eukaryota</taxon>
        <taxon>Sar</taxon>
        <taxon>Alveolata</taxon>
        <taxon>Perkinsozoa</taxon>
        <taxon>Perkinsea</taxon>
        <taxon>Perkinsida</taxon>
        <taxon>Perkinsidae</taxon>
        <taxon>Perkinsus</taxon>
    </lineage>
</organism>
<evidence type="ECO:0000313" key="2">
    <source>
        <dbReference type="Proteomes" id="UP000541610"/>
    </source>
</evidence>
<accession>A0A7J6NSR6</accession>
<dbReference type="AlphaFoldDB" id="A0A7J6NSR6"/>
<evidence type="ECO:0000313" key="1">
    <source>
        <dbReference type="EMBL" id="KAF4686091.1"/>
    </source>
</evidence>
<protein>
    <submittedName>
        <fullName evidence="1">Uncharacterized protein</fullName>
    </submittedName>
</protein>
<sequence length="368" mass="41308">MAHNPEDPRNRCGLWELDMATLQWRKILCLPIEDVDDLPEDGFDVTVASMGFLRNFSSGMVTNRRDRLSGMKLTVTGATLTDVIGHPLIQPCEDLAGELECFLTVTQPITSVGYGPKLSPYSCCLMVRGTFNLALDLRACERVFQRMGHRLADPRYLTAQFFGRRDPRGFGIPTGESCAVGAGKCCSRCNSVNSYSVEHSYDAESETLDGLLVSYGTESFFTYSPTIIHLLARSVEETQKRCDLWELDVATRQWRKLRKLEGHVEDCEMFEVAVTSKLVCDGAKGCVDDFCFVTPEVLLVSTRKGDAEDVGQLFLCRLEEDGPPTTLCSIWWISELEPARLCMSHCGHSVEFEEELLHPQVKQLNFNF</sequence>
<dbReference type="EMBL" id="JABANP010000235">
    <property type="protein sequence ID" value="KAF4686091.1"/>
    <property type="molecule type" value="Genomic_DNA"/>
</dbReference>
<dbReference type="OrthoDB" id="10384485at2759"/>
<gene>
    <name evidence="1" type="ORF">FOZ60_005670</name>
</gene>
<dbReference type="Proteomes" id="UP000541610">
    <property type="component" value="Unassembled WGS sequence"/>
</dbReference>
<reference evidence="1 2" key="1">
    <citation type="submission" date="2020-04" db="EMBL/GenBank/DDBJ databases">
        <title>Perkinsus olseni comparative genomics.</title>
        <authorList>
            <person name="Bogema D.R."/>
        </authorList>
    </citation>
    <scope>NUCLEOTIDE SEQUENCE [LARGE SCALE GENOMIC DNA]</scope>
    <source>
        <strain evidence="1">00978-12</strain>
    </source>
</reference>
<comment type="caution">
    <text evidence="1">The sequence shown here is derived from an EMBL/GenBank/DDBJ whole genome shotgun (WGS) entry which is preliminary data.</text>
</comment>
<proteinExistence type="predicted"/>
<name>A0A7J6NSR6_PEROL</name>